<evidence type="ECO:0000259" key="1">
    <source>
        <dbReference type="Pfam" id="PF16916"/>
    </source>
</evidence>
<dbReference type="Proteomes" id="UP000683139">
    <property type="component" value="Unassembled WGS sequence"/>
</dbReference>
<proteinExistence type="predicted"/>
<protein>
    <recommendedName>
        <fullName evidence="1">Cation efflux protein cytoplasmic domain-containing protein</fullName>
    </recommendedName>
</protein>
<name>A0A919YP87_9BACL</name>
<dbReference type="InterPro" id="IPR027470">
    <property type="entry name" value="Cation_efflux_CTD"/>
</dbReference>
<dbReference type="Gene3D" id="3.30.70.1350">
    <property type="entry name" value="Cation efflux protein, cytoplasmic domain"/>
    <property type="match status" value="1"/>
</dbReference>
<dbReference type="InterPro" id="IPR036837">
    <property type="entry name" value="Cation_efflux_CTD_sf"/>
</dbReference>
<keyword evidence="3" id="KW-1185">Reference proteome</keyword>
<reference evidence="2" key="1">
    <citation type="submission" date="2021-03" db="EMBL/GenBank/DDBJ databases">
        <title>Antimicrobial resistance genes in bacteria isolated from Japanese honey, and their potential for conferring macrolide and lincosamide resistance in the American foulbrood pathogen Paenibacillus larvae.</title>
        <authorList>
            <person name="Okamoto M."/>
            <person name="Kumagai M."/>
            <person name="Kanamori H."/>
            <person name="Takamatsu D."/>
        </authorList>
    </citation>
    <scope>NUCLEOTIDE SEQUENCE</scope>
    <source>
        <strain evidence="2">J40TS1</strain>
    </source>
</reference>
<dbReference type="Pfam" id="PF16916">
    <property type="entry name" value="ZT_dimer"/>
    <property type="match status" value="1"/>
</dbReference>
<sequence length="130" mass="14884">MSTDVDKGKGILQRLKQFFRGKQRTANEAGRLEKSDDIKNVVLRINGVIAVEACEAREQGHYVVATLTINVNPRITVQEGHEIAQRVRWLLMHRFTHLSDAVIYVKPFVPEYPYKSNDTSSQEEMTTILQ</sequence>
<accession>A0A919YP87</accession>
<gene>
    <name evidence="2" type="ORF">J40TS1_25270</name>
</gene>
<evidence type="ECO:0000313" key="2">
    <source>
        <dbReference type="EMBL" id="GIP16885.1"/>
    </source>
</evidence>
<dbReference type="AlphaFoldDB" id="A0A919YP87"/>
<evidence type="ECO:0000313" key="3">
    <source>
        <dbReference type="Proteomes" id="UP000683139"/>
    </source>
</evidence>
<feature type="domain" description="Cation efflux protein cytoplasmic" evidence="1">
    <location>
        <begin position="33"/>
        <end position="107"/>
    </location>
</feature>
<dbReference type="RefSeq" id="WP_213515558.1">
    <property type="nucleotide sequence ID" value="NZ_BOSE01000004.1"/>
</dbReference>
<dbReference type="EMBL" id="BOSE01000004">
    <property type="protein sequence ID" value="GIP16885.1"/>
    <property type="molecule type" value="Genomic_DNA"/>
</dbReference>
<organism evidence="2 3">
    <name type="scientific">Paenibacillus montaniterrae</name>
    <dbReference type="NCBI Taxonomy" id="429341"/>
    <lineage>
        <taxon>Bacteria</taxon>
        <taxon>Bacillati</taxon>
        <taxon>Bacillota</taxon>
        <taxon>Bacilli</taxon>
        <taxon>Bacillales</taxon>
        <taxon>Paenibacillaceae</taxon>
        <taxon>Paenibacillus</taxon>
    </lineage>
</organism>
<comment type="caution">
    <text evidence="2">The sequence shown here is derived from an EMBL/GenBank/DDBJ whole genome shotgun (WGS) entry which is preliminary data.</text>
</comment>
<dbReference type="SUPFAM" id="SSF160240">
    <property type="entry name" value="Cation efflux protein cytoplasmic domain-like"/>
    <property type="match status" value="1"/>
</dbReference>